<accession>A0AAV6J5K0</accession>
<organism evidence="1 2">
    <name type="scientific">Rhododendron griersonianum</name>
    <dbReference type="NCBI Taxonomy" id="479676"/>
    <lineage>
        <taxon>Eukaryota</taxon>
        <taxon>Viridiplantae</taxon>
        <taxon>Streptophyta</taxon>
        <taxon>Embryophyta</taxon>
        <taxon>Tracheophyta</taxon>
        <taxon>Spermatophyta</taxon>
        <taxon>Magnoliopsida</taxon>
        <taxon>eudicotyledons</taxon>
        <taxon>Gunneridae</taxon>
        <taxon>Pentapetalae</taxon>
        <taxon>asterids</taxon>
        <taxon>Ericales</taxon>
        <taxon>Ericaceae</taxon>
        <taxon>Ericoideae</taxon>
        <taxon>Rhodoreae</taxon>
        <taxon>Rhododendron</taxon>
    </lineage>
</organism>
<dbReference type="EMBL" id="JACTNZ010000008">
    <property type="protein sequence ID" value="KAG5535183.1"/>
    <property type="molecule type" value="Genomic_DNA"/>
</dbReference>
<gene>
    <name evidence="1" type="ORF">RHGRI_023090</name>
</gene>
<sequence length="93" mass="10343">MEFIAGEINGGARIGDTEIIKKKCWQFFSHVDNPSHKRRLKQVLDSKRALKMGSEAFAVLVLVLAAKAARLAALPFLESSDVITWSERICILS</sequence>
<protein>
    <submittedName>
        <fullName evidence="1">Uncharacterized protein</fullName>
    </submittedName>
</protein>
<proteinExistence type="predicted"/>
<evidence type="ECO:0000313" key="2">
    <source>
        <dbReference type="Proteomes" id="UP000823749"/>
    </source>
</evidence>
<name>A0AAV6J5K0_9ERIC</name>
<dbReference type="AlphaFoldDB" id="A0AAV6J5K0"/>
<dbReference type="Proteomes" id="UP000823749">
    <property type="component" value="Chromosome 8"/>
</dbReference>
<comment type="caution">
    <text evidence="1">The sequence shown here is derived from an EMBL/GenBank/DDBJ whole genome shotgun (WGS) entry which is preliminary data.</text>
</comment>
<reference evidence="1" key="1">
    <citation type="submission" date="2020-08" db="EMBL/GenBank/DDBJ databases">
        <title>Plant Genome Project.</title>
        <authorList>
            <person name="Zhang R.-G."/>
        </authorList>
    </citation>
    <scope>NUCLEOTIDE SEQUENCE</scope>
    <source>
        <strain evidence="1">WSP0</strain>
        <tissue evidence="1">Leaf</tissue>
    </source>
</reference>
<keyword evidence="2" id="KW-1185">Reference proteome</keyword>
<evidence type="ECO:0000313" key="1">
    <source>
        <dbReference type="EMBL" id="KAG5535183.1"/>
    </source>
</evidence>